<name>A0ABQ3KWP4_9ALTE</name>
<reference evidence="2" key="1">
    <citation type="journal article" date="2019" name="Int. J. Syst. Evol. Microbiol.">
        <title>The Global Catalogue of Microorganisms (GCM) 10K type strain sequencing project: providing services to taxonomists for standard genome sequencing and annotation.</title>
        <authorList>
            <consortium name="The Broad Institute Genomics Platform"/>
            <consortium name="The Broad Institute Genome Sequencing Center for Infectious Disease"/>
            <person name="Wu L."/>
            <person name="Ma J."/>
        </authorList>
    </citation>
    <scope>NUCLEOTIDE SEQUENCE [LARGE SCALE GENOMIC DNA]</scope>
    <source>
        <strain evidence="2">CGMCC 1.7003</strain>
    </source>
</reference>
<keyword evidence="2" id="KW-1185">Reference proteome</keyword>
<comment type="caution">
    <text evidence="1">The sequence shown here is derived from an EMBL/GenBank/DDBJ whole genome shotgun (WGS) entry which is preliminary data.</text>
</comment>
<organism evidence="1 2">
    <name type="scientific">Alishewanella longhuensis</name>
    <dbReference type="NCBI Taxonomy" id="1091037"/>
    <lineage>
        <taxon>Bacteria</taxon>
        <taxon>Pseudomonadati</taxon>
        <taxon>Pseudomonadota</taxon>
        <taxon>Gammaproteobacteria</taxon>
        <taxon>Alteromonadales</taxon>
        <taxon>Alteromonadaceae</taxon>
        <taxon>Alishewanella</taxon>
    </lineage>
</organism>
<dbReference type="EMBL" id="BNAO01000003">
    <property type="protein sequence ID" value="GHG66598.1"/>
    <property type="molecule type" value="Genomic_DNA"/>
</dbReference>
<dbReference type="Proteomes" id="UP000659697">
    <property type="component" value="Unassembled WGS sequence"/>
</dbReference>
<proteinExistence type="predicted"/>
<gene>
    <name evidence="1" type="ORF">GCM10010919_14430</name>
</gene>
<accession>A0ABQ3KWP4</accession>
<sequence>MAESNVKIEGTSKTAISNMPKISEFSALDTAKNEETIVANRDKSAPLAFILFVTLTSLINENTTITNAIK</sequence>
<evidence type="ECO:0000313" key="2">
    <source>
        <dbReference type="Proteomes" id="UP000659697"/>
    </source>
</evidence>
<protein>
    <submittedName>
        <fullName evidence="1">Uncharacterized protein</fullName>
    </submittedName>
</protein>
<evidence type="ECO:0000313" key="1">
    <source>
        <dbReference type="EMBL" id="GHG66598.1"/>
    </source>
</evidence>